<keyword evidence="13" id="KW-0443">Lipid metabolism</keyword>
<evidence type="ECO:0000256" key="2">
    <source>
        <dbReference type="ARBA" id="ARBA00004443"/>
    </source>
</evidence>
<gene>
    <name evidence="19" type="ORF">N0F65_011778</name>
</gene>
<evidence type="ECO:0000256" key="12">
    <source>
        <dbReference type="ARBA" id="ARBA00022842"/>
    </source>
</evidence>
<evidence type="ECO:0000256" key="1">
    <source>
        <dbReference type="ARBA" id="ARBA00001946"/>
    </source>
</evidence>
<comment type="pathway">
    <text evidence="3">Phospholipid metabolism; CDP-diacylglycerol biosynthesis; CDP-diacylglycerol from sn-glycerol 3-phosphate: step 3/3.</text>
</comment>
<reference evidence="19" key="2">
    <citation type="journal article" date="2023" name="Microbiol Resour">
        <title>Decontamination and Annotation of the Draft Genome Sequence of the Oomycete Lagenidium giganteum ARSEF 373.</title>
        <authorList>
            <person name="Morgan W.R."/>
            <person name="Tartar A."/>
        </authorList>
    </citation>
    <scope>NUCLEOTIDE SEQUENCE</scope>
    <source>
        <strain evidence="19">ARSEF 373</strain>
    </source>
</reference>
<evidence type="ECO:0000256" key="9">
    <source>
        <dbReference type="ARBA" id="ARBA00022679"/>
    </source>
</evidence>
<evidence type="ECO:0000256" key="7">
    <source>
        <dbReference type="ARBA" id="ARBA00018337"/>
    </source>
</evidence>
<dbReference type="Proteomes" id="UP001146120">
    <property type="component" value="Unassembled WGS sequence"/>
</dbReference>
<evidence type="ECO:0000256" key="5">
    <source>
        <dbReference type="ARBA" id="ARBA00005458"/>
    </source>
</evidence>
<protein>
    <recommendedName>
        <fullName evidence="7">Phosphatidate cytidylyltransferase, mitochondrial</fullName>
        <ecNumber evidence="6">2.7.7.41</ecNumber>
    </recommendedName>
    <alternativeName>
        <fullName evidence="18">CDP-diacylglycerol synthase</fullName>
    </alternativeName>
</protein>
<accession>A0AAV2YJU8</accession>
<keyword evidence="12" id="KW-0460">Magnesium</keyword>
<evidence type="ECO:0000256" key="6">
    <source>
        <dbReference type="ARBA" id="ARBA00012487"/>
    </source>
</evidence>
<evidence type="ECO:0000256" key="3">
    <source>
        <dbReference type="ARBA" id="ARBA00005119"/>
    </source>
</evidence>
<dbReference type="EMBL" id="DAKRPA010000305">
    <property type="protein sequence ID" value="DAZ93594.1"/>
    <property type="molecule type" value="Genomic_DNA"/>
</dbReference>
<evidence type="ECO:0000256" key="18">
    <source>
        <dbReference type="ARBA" id="ARBA00029893"/>
    </source>
</evidence>
<keyword evidence="9" id="KW-0808">Transferase</keyword>
<keyword evidence="16" id="KW-0594">Phospholipid biosynthesis</keyword>
<keyword evidence="20" id="KW-1185">Reference proteome</keyword>
<evidence type="ECO:0000256" key="15">
    <source>
        <dbReference type="ARBA" id="ARBA00023136"/>
    </source>
</evidence>
<dbReference type="GO" id="GO:0005743">
    <property type="term" value="C:mitochondrial inner membrane"/>
    <property type="evidence" value="ECO:0007669"/>
    <property type="project" value="UniProtKB-SubCell"/>
</dbReference>
<evidence type="ECO:0000256" key="16">
    <source>
        <dbReference type="ARBA" id="ARBA00023209"/>
    </source>
</evidence>
<comment type="cofactor">
    <cofactor evidence="1">
        <name>Mg(2+)</name>
        <dbReference type="ChEBI" id="CHEBI:18420"/>
    </cofactor>
</comment>
<reference evidence="19" key="1">
    <citation type="submission" date="2022-11" db="EMBL/GenBank/DDBJ databases">
        <authorList>
            <person name="Morgan W.R."/>
            <person name="Tartar A."/>
        </authorList>
    </citation>
    <scope>NUCLEOTIDE SEQUENCE</scope>
    <source>
        <strain evidence="19">ARSEF 373</strain>
    </source>
</reference>
<keyword evidence="15" id="KW-0472">Membrane</keyword>
<dbReference type="PANTHER" id="PTHR13619">
    <property type="entry name" value="PHOSPHATIDATE CYTIDYLYLTRANSFERASE, MITOCHONDRIAL"/>
    <property type="match status" value="1"/>
</dbReference>
<evidence type="ECO:0000256" key="4">
    <source>
        <dbReference type="ARBA" id="ARBA00005189"/>
    </source>
</evidence>
<evidence type="ECO:0000256" key="17">
    <source>
        <dbReference type="ARBA" id="ARBA00023264"/>
    </source>
</evidence>
<evidence type="ECO:0000256" key="14">
    <source>
        <dbReference type="ARBA" id="ARBA00023128"/>
    </source>
</evidence>
<evidence type="ECO:0000313" key="20">
    <source>
        <dbReference type="Proteomes" id="UP001146120"/>
    </source>
</evidence>
<comment type="caution">
    <text evidence="19">The sequence shown here is derived from an EMBL/GenBank/DDBJ whole genome shotgun (WGS) entry which is preliminary data.</text>
</comment>
<dbReference type="GO" id="GO:0004605">
    <property type="term" value="F:phosphatidate cytidylyltransferase activity"/>
    <property type="evidence" value="ECO:0007669"/>
    <property type="project" value="UniProtKB-EC"/>
</dbReference>
<dbReference type="EC" id="2.7.7.41" evidence="6"/>
<organism evidence="19 20">
    <name type="scientific">Lagenidium giganteum</name>
    <dbReference type="NCBI Taxonomy" id="4803"/>
    <lineage>
        <taxon>Eukaryota</taxon>
        <taxon>Sar</taxon>
        <taxon>Stramenopiles</taxon>
        <taxon>Oomycota</taxon>
        <taxon>Peronosporomycetes</taxon>
        <taxon>Pythiales</taxon>
        <taxon>Pythiaceae</taxon>
    </lineage>
</organism>
<evidence type="ECO:0000256" key="10">
    <source>
        <dbReference type="ARBA" id="ARBA00022695"/>
    </source>
</evidence>
<comment type="pathway">
    <text evidence="4">Lipid metabolism.</text>
</comment>
<dbReference type="Pfam" id="PF09139">
    <property type="entry name" value="Tam41_Mmp37"/>
    <property type="match status" value="1"/>
</dbReference>
<evidence type="ECO:0000256" key="8">
    <source>
        <dbReference type="ARBA" id="ARBA00022516"/>
    </source>
</evidence>
<dbReference type="InterPro" id="IPR015222">
    <property type="entry name" value="Tam41"/>
</dbReference>
<evidence type="ECO:0000256" key="11">
    <source>
        <dbReference type="ARBA" id="ARBA00022792"/>
    </source>
</evidence>
<keyword evidence="8" id="KW-0444">Lipid biosynthesis</keyword>
<keyword evidence="10" id="KW-0548">Nucleotidyltransferase</keyword>
<proteinExistence type="inferred from homology"/>
<name>A0AAV2YJU8_9STRA</name>
<dbReference type="AlphaFoldDB" id="A0AAV2YJU8"/>
<dbReference type="GO" id="GO:0032049">
    <property type="term" value="P:cardiolipin biosynthetic process"/>
    <property type="evidence" value="ECO:0007669"/>
    <property type="project" value="InterPro"/>
</dbReference>
<comment type="subcellular location">
    <subcellularLocation>
        <location evidence="2">Mitochondrion inner membrane</location>
        <topology evidence="2">Peripheral membrane protein</topology>
        <orientation evidence="2">Matrix side</orientation>
    </subcellularLocation>
</comment>
<keyword evidence="11" id="KW-0999">Mitochondrion inner membrane</keyword>
<keyword evidence="17" id="KW-1208">Phospholipid metabolism</keyword>
<dbReference type="PIRSF" id="PIRSF028840">
    <property type="entry name" value="Mmp37"/>
    <property type="match status" value="1"/>
</dbReference>
<dbReference type="PANTHER" id="PTHR13619:SF0">
    <property type="entry name" value="PHOSPHATIDATE CYTIDYLYLTRANSFERASE, MITOCHONDRIAL"/>
    <property type="match status" value="1"/>
</dbReference>
<dbReference type="GO" id="GO:0016024">
    <property type="term" value="P:CDP-diacylglycerol biosynthetic process"/>
    <property type="evidence" value="ECO:0007669"/>
    <property type="project" value="TreeGrafter"/>
</dbReference>
<evidence type="ECO:0000313" key="19">
    <source>
        <dbReference type="EMBL" id="DAZ93594.1"/>
    </source>
</evidence>
<evidence type="ECO:0000256" key="13">
    <source>
        <dbReference type="ARBA" id="ARBA00023098"/>
    </source>
</evidence>
<sequence>MAMAPVVGDSAMAALDGALRDAFPAVDFRMAYGSGVFAQKDHDTSTSMIDLVFAVEDPRAWHAVNIERNPSHYSFLRCFGADNVASFQETYGAGVYYNTLVPLQCPTLGNRLIKYGVVRSDTLCQDLRDWRTLYLSGRMHKPVSIMASTETIDAAASQNLQHALDYALLCLPEKFDERDLYMRIAGISYLGDFRMTFGENPKKVRNIVEGNMVAFQQLYRNKLVTSPLLQRQNDGSILSGAHDASSQRVLLGRLPSNVARKLPDGFQTTTHSQKDVKKHVQRAVASIVNRYSRSQSIKGILTAGAAKSITYVAQKLGRTYFRAKSKAR</sequence>
<keyword evidence="14" id="KW-0496">Mitochondrion</keyword>
<comment type="similarity">
    <text evidence="5">Belongs to the TAM41 family.</text>
</comment>